<dbReference type="Pfam" id="PF03835">
    <property type="entry name" value="Rad4"/>
    <property type="match status" value="1"/>
</dbReference>
<dbReference type="InterPro" id="IPR004583">
    <property type="entry name" value="DNA_repair_Rad4"/>
</dbReference>
<dbReference type="Pfam" id="PF10404">
    <property type="entry name" value="BHD_2"/>
    <property type="match status" value="1"/>
</dbReference>
<dbReference type="GO" id="GO:0006289">
    <property type="term" value="P:nucleotide-excision repair"/>
    <property type="evidence" value="ECO:0007669"/>
    <property type="project" value="InterPro"/>
</dbReference>
<comment type="subcellular location">
    <subcellularLocation>
        <location evidence="1">Nucleus</location>
    </subcellularLocation>
</comment>
<proteinExistence type="inferred from homology"/>
<dbReference type="GO" id="GO:0003684">
    <property type="term" value="F:damaged DNA binding"/>
    <property type="evidence" value="ECO:0007669"/>
    <property type="project" value="InterPro"/>
</dbReference>
<sequence length="991" mass="110976">MPRKPGRTRGGVAPRGRKGKSATTSKPDIYGEMLADAASDPTSADDSERPRKRRQTAKSAVTANSSIGSASKDIKKDDESDIEPDKPHPYRLRGIGDRVPGAEEQQEEAESDESEMDWEEVGLDESAELEDAVDDGSEDQEDLSIVLGETPAKHQQKLVRPRTQPLLDKRIRTEVHKLHFLCLLAHGFLRNHWCNLGEVHDKLRGLGDPKMRRLLFPDRSGSQAVKTASFTDGLTQVCQMWRTKYRITSVGQRAPRWARSTQEVREFELPEHVEPRISRGGFYSAAETLEGSQDTGAALLCAFLRSIGVQTRLVCSLQMLNLVSAPSTTTGRTPSNTKKTIYIYDSEDDAKGPAEQPETKVSISIPPPRARAGLMNASGISRTSGRRIFEESSSMDLGKAPSQVQKKTIHESFPVFWVEAFNKHIQKWVPVDPHATYTVGKPSKLEPPLAYKQNVMAYVIAFEKDGVARDVTRRYAKAFVGKTRRLRVESIEGGELWLKRAMKMFKRQTLKARDQVEVAELASKEAQEPMPRNVQDFKDHPYYVLERHLKQSEILYPKQEAGRVNTGGNASGRQEAVYRRRDVHIVRSADKWFRLGREVKEGEQPLKYAFRRRAAQRSRRGHSDASLDEEDDDDERKPLYALFQTELYIPPPVVGGRVPKNAYRNLDIYVPSMIPAGGVHIRAPLAARAARLVGVDYADAVTGFQFQGRTGSAVVQGAIVAAEYQEAVEAVVEGLQYAESKSKETERSFLLLSLWRRFITGMKIAKRIKEEHGEVEGGEQIMDDASDVHDPAQEMEQRRQPYDDESAVHQTDQPTRLLPLNEDLVGFENTDLSSYAPNKKRRVWIERPMQNIVDWYDDLDLGATRTPSTRKEEVDRSKHAQTSSSNRASMLTPGPSFDLKGIATEGKGKNRLIEDSFAVVGERQRTADVLMKSEAPLEEYGCLGGGFIPEESDPVSNQDAKISDIDAGSLASHDPEDEDAEPDWLMSDAEE</sequence>
<feature type="region of interest" description="Disordered" evidence="6">
    <location>
        <begin position="866"/>
        <end position="903"/>
    </location>
</feature>
<feature type="compositionally biased region" description="Basic and acidic residues" evidence="6">
    <location>
        <begin position="792"/>
        <end position="802"/>
    </location>
</feature>
<dbReference type="RefSeq" id="XP_033535057.1">
    <property type="nucleotide sequence ID" value="XM_033675200.1"/>
</dbReference>
<protein>
    <submittedName>
        <fullName evidence="10 12">Rad4-domain-containing protein</fullName>
    </submittedName>
</protein>
<evidence type="ECO:0000256" key="5">
    <source>
        <dbReference type="ARBA" id="ARBA00023242"/>
    </source>
</evidence>
<feature type="region of interest" description="Disordered" evidence="6">
    <location>
        <begin position="944"/>
        <end position="991"/>
    </location>
</feature>
<feature type="region of interest" description="Disordered" evidence="6">
    <location>
        <begin position="612"/>
        <end position="633"/>
    </location>
</feature>
<feature type="compositionally biased region" description="Low complexity" evidence="6">
    <location>
        <begin position="35"/>
        <end position="44"/>
    </location>
</feature>
<gene>
    <name evidence="10 12" type="ORF">P152DRAFT_318991</name>
</gene>
<evidence type="ECO:0000313" key="10">
    <source>
        <dbReference type="EMBL" id="KAF1813426.1"/>
    </source>
</evidence>
<feature type="region of interest" description="Disordered" evidence="6">
    <location>
        <begin position="349"/>
        <end position="368"/>
    </location>
</feature>
<feature type="region of interest" description="Disordered" evidence="6">
    <location>
        <begin position="792"/>
        <end position="812"/>
    </location>
</feature>
<dbReference type="InterPro" id="IPR018328">
    <property type="entry name" value="Rad4_beta-hairpin_dom3"/>
</dbReference>
<feature type="compositionally biased region" description="Polar residues" evidence="6">
    <location>
        <begin position="57"/>
        <end position="69"/>
    </location>
</feature>
<dbReference type="Gene3D" id="3.30.60.290">
    <property type="entry name" value="Rad4, beta-hairpin domain BHD2"/>
    <property type="match status" value="1"/>
</dbReference>
<feature type="compositionally biased region" description="Acidic residues" evidence="6">
    <location>
        <begin position="975"/>
        <end position="991"/>
    </location>
</feature>
<keyword evidence="3" id="KW-0227">DNA damage</keyword>
<dbReference type="EMBL" id="ML975155">
    <property type="protein sequence ID" value="KAF1813426.1"/>
    <property type="molecule type" value="Genomic_DNA"/>
</dbReference>
<dbReference type="AlphaFoldDB" id="A0A6G1G674"/>
<dbReference type="Proteomes" id="UP000504638">
    <property type="component" value="Unplaced"/>
</dbReference>
<feature type="domain" description="Rad4 beta-hairpin" evidence="7">
    <location>
        <begin position="526"/>
        <end position="584"/>
    </location>
</feature>
<dbReference type="PANTHER" id="PTHR12135">
    <property type="entry name" value="DNA REPAIR PROTEIN XP-C / RAD4"/>
    <property type="match status" value="1"/>
</dbReference>
<dbReference type="InterPro" id="IPR042488">
    <property type="entry name" value="Rad4_BHD3_sf"/>
</dbReference>
<dbReference type="SMART" id="SM01031">
    <property type="entry name" value="BHD_2"/>
    <property type="match status" value="1"/>
</dbReference>
<feature type="compositionally biased region" description="Polar residues" evidence="6">
    <location>
        <begin position="880"/>
        <end position="889"/>
    </location>
</feature>
<dbReference type="InterPro" id="IPR018325">
    <property type="entry name" value="Rad4/PNGase_transGLS-fold"/>
</dbReference>
<dbReference type="SMART" id="SM01032">
    <property type="entry name" value="BHD_3"/>
    <property type="match status" value="1"/>
</dbReference>
<evidence type="ECO:0000256" key="6">
    <source>
        <dbReference type="SAM" id="MobiDB-lite"/>
    </source>
</evidence>
<keyword evidence="5" id="KW-0539">Nucleus</keyword>
<feature type="domain" description="Rad4 beta-hairpin" evidence="9">
    <location>
        <begin position="658"/>
        <end position="732"/>
    </location>
</feature>
<dbReference type="Gene3D" id="3.90.260.10">
    <property type="entry name" value="Transglutaminase-like"/>
    <property type="match status" value="1"/>
</dbReference>
<dbReference type="Pfam" id="PF10405">
    <property type="entry name" value="BHD_3"/>
    <property type="match status" value="1"/>
</dbReference>
<name>A0A6G1G674_9PEZI</name>
<dbReference type="InterPro" id="IPR038765">
    <property type="entry name" value="Papain-like_cys_pep_sf"/>
</dbReference>
<dbReference type="GO" id="GO:0005737">
    <property type="term" value="C:cytoplasm"/>
    <property type="evidence" value="ECO:0007669"/>
    <property type="project" value="TreeGrafter"/>
</dbReference>
<dbReference type="GO" id="GO:0003697">
    <property type="term" value="F:single-stranded DNA binding"/>
    <property type="evidence" value="ECO:0007669"/>
    <property type="project" value="TreeGrafter"/>
</dbReference>
<evidence type="ECO:0000256" key="1">
    <source>
        <dbReference type="ARBA" id="ARBA00004123"/>
    </source>
</evidence>
<evidence type="ECO:0000259" key="7">
    <source>
        <dbReference type="SMART" id="SM01030"/>
    </source>
</evidence>
<organism evidence="10">
    <name type="scientific">Eremomyces bilateralis CBS 781.70</name>
    <dbReference type="NCBI Taxonomy" id="1392243"/>
    <lineage>
        <taxon>Eukaryota</taxon>
        <taxon>Fungi</taxon>
        <taxon>Dikarya</taxon>
        <taxon>Ascomycota</taxon>
        <taxon>Pezizomycotina</taxon>
        <taxon>Dothideomycetes</taxon>
        <taxon>Dothideomycetes incertae sedis</taxon>
        <taxon>Eremomycetales</taxon>
        <taxon>Eremomycetaceae</taxon>
        <taxon>Eremomyces</taxon>
    </lineage>
</organism>
<feature type="region of interest" description="Disordered" evidence="6">
    <location>
        <begin position="1"/>
        <end position="121"/>
    </location>
</feature>
<evidence type="ECO:0000256" key="2">
    <source>
        <dbReference type="ARBA" id="ARBA00009525"/>
    </source>
</evidence>
<dbReference type="Gene3D" id="3.30.70.2460">
    <property type="entry name" value="Rad4, beta-hairpin domain BHD3"/>
    <property type="match status" value="1"/>
</dbReference>
<feature type="compositionally biased region" description="Acidic residues" evidence="6">
    <location>
        <begin position="104"/>
        <end position="121"/>
    </location>
</feature>
<comment type="similarity">
    <text evidence="2">Belongs to the XPC family.</text>
</comment>
<keyword evidence="4" id="KW-0234">DNA repair</keyword>
<dbReference type="InterPro" id="IPR018327">
    <property type="entry name" value="BHD_2"/>
</dbReference>
<accession>A0A6G1G674</accession>
<dbReference type="SMART" id="SM01030">
    <property type="entry name" value="BHD_1"/>
    <property type="match status" value="1"/>
</dbReference>
<feature type="domain" description="Rad4 beta-hairpin" evidence="8">
    <location>
        <begin position="586"/>
        <end position="651"/>
    </location>
</feature>
<evidence type="ECO:0000313" key="11">
    <source>
        <dbReference type="Proteomes" id="UP000504638"/>
    </source>
</evidence>
<dbReference type="PANTHER" id="PTHR12135:SF0">
    <property type="entry name" value="DNA REPAIR PROTEIN COMPLEMENTING XP-C CELLS"/>
    <property type="match status" value="1"/>
</dbReference>
<feature type="compositionally biased region" description="Basic and acidic residues" evidence="6">
    <location>
        <begin position="72"/>
        <end position="88"/>
    </location>
</feature>
<keyword evidence="11" id="KW-1185">Reference proteome</keyword>
<feature type="compositionally biased region" description="Basic and acidic residues" evidence="6">
    <location>
        <begin position="869"/>
        <end position="878"/>
    </location>
</feature>
<evidence type="ECO:0000259" key="8">
    <source>
        <dbReference type="SMART" id="SM01031"/>
    </source>
</evidence>
<dbReference type="GeneID" id="54415770"/>
<dbReference type="SUPFAM" id="SSF54001">
    <property type="entry name" value="Cysteine proteinases"/>
    <property type="match status" value="1"/>
</dbReference>
<dbReference type="Gene3D" id="2.20.20.110">
    <property type="entry name" value="Rad4, beta-hairpin domain BHD1"/>
    <property type="match status" value="1"/>
</dbReference>
<evidence type="ECO:0000256" key="4">
    <source>
        <dbReference type="ARBA" id="ARBA00023204"/>
    </source>
</evidence>
<dbReference type="GO" id="GO:0000111">
    <property type="term" value="C:nucleotide-excision repair factor 2 complex"/>
    <property type="evidence" value="ECO:0007669"/>
    <property type="project" value="TreeGrafter"/>
</dbReference>
<reference evidence="12" key="2">
    <citation type="submission" date="2020-04" db="EMBL/GenBank/DDBJ databases">
        <authorList>
            <consortium name="NCBI Genome Project"/>
        </authorList>
    </citation>
    <scope>NUCLEOTIDE SEQUENCE</scope>
    <source>
        <strain evidence="12">CBS 781.70</strain>
    </source>
</reference>
<dbReference type="Pfam" id="PF10403">
    <property type="entry name" value="BHD_1"/>
    <property type="match status" value="1"/>
</dbReference>
<dbReference type="GO" id="GO:0071942">
    <property type="term" value="C:XPC complex"/>
    <property type="evidence" value="ECO:0007669"/>
    <property type="project" value="TreeGrafter"/>
</dbReference>
<evidence type="ECO:0000259" key="9">
    <source>
        <dbReference type="SMART" id="SM01032"/>
    </source>
</evidence>
<evidence type="ECO:0000256" key="3">
    <source>
        <dbReference type="ARBA" id="ARBA00022763"/>
    </source>
</evidence>
<evidence type="ECO:0000313" key="12">
    <source>
        <dbReference type="RefSeq" id="XP_033535057.1"/>
    </source>
</evidence>
<dbReference type="GO" id="GO:0006298">
    <property type="term" value="P:mismatch repair"/>
    <property type="evidence" value="ECO:0007669"/>
    <property type="project" value="TreeGrafter"/>
</dbReference>
<reference evidence="10 12" key="1">
    <citation type="submission" date="2020-01" db="EMBL/GenBank/DDBJ databases">
        <authorList>
            <consortium name="DOE Joint Genome Institute"/>
            <person name="Haridas S."/>
            <person name="Albert R."/>
            <person name="Binder M."/>
            <person name="Bloem J."/>
            <person name="Labutti K."/>
            <person name="Salamov A."/>
            <person name="Andreopoulos B."/>
            <person name="Baker S.E."/>
            <person name="Barry K."/>
            <person name="Bills G."/>
            <person name="Bluhm B.H."/>
            <person name="Cannon C."/>
            <person name="Castanera R."/>
            <person name="Culley D.E."/>
            <person name="Daum C."/>
            <person name="Ezra D."/>
            <person name="Gonzalez J.B."/>
            <person name="Henrissat B."/>
            <person name="Kuo A."/>
            <person name="Liang C."/>
            <person name="Lipzen A."/>
            <person name="Lutzoni F."/>
            <person name="Magnuson J."/>
            <person name="Mondo S."/>
            <person name="Nolan M."/>
            <person name="Ohm R."/>
            <person name="Pangilinan J."/>
            <person name="Park H.-J."/>
            <person name="Ramirez L."/>
            <person name="Alfaro M."/>
            <person name="Sun H."/>
            <person name="Tritt A."/>
            <person name="Yoshinaga Y."/>
            <person name="Zwiers L.-H."/>
            <person name="Turgeon B.G."/>
            <person name="Goodwin S.B."/>
            <person name="Spatafora J.W."/>
            <person name="Crous P.W."/>
            <person name="Grigoriev I.V."/>
        </authorList>
    </citation>
    <scope>NUCLEOTIDE SEQUENCE</scope>
    <source>
        <strain evidence="10 12">CBS 781.70</strain>
    </source>
</reference>
<dbReference type="InterPro" id="IPR036985">
    <property type="entry name" value="Transglutaminase-like_sf"/>
</dbReference>
<reference evidence="12" key="3">
    <citation type="submission" date="2025-04" db="UniProtKB">
        <authorList>
            <consortium name="RefSeq"/>
        </authorList>
    </citation>
    <scope>IDENTIFICATION</scope>
    <source>
        <strain evidence="12">CBS 781.70</strain>
    </source>
</reference>
<dbReference type="OrthoDB" id="300780at2759"/>
<dbReference type="InterPro" id="IPR018326">
    <property type="entry name" value="Rad4_beta-hairpin_dom1"/>
</dbReference>